<organism evidence="14 15">
    <name type="scientific">Phlyctema vagabunda</name>
    <dbReference type="NCBI Taxonomy" id="108571"/>
    <lineage>
        <taxon>Eukaryota</taxon>
        <taxon>Fungi</taxon>
        <taxon>Dikarya</taxon>
        <taxon>Ascomycota</taxon>
        <taxon>Pezizomycotina</taxon>
        <taxon>Leotiomycetes</taxon>
        <taxon>Helotiales</taxon>
        <taxon>Dermateaceae</taxon>
        <taxon>Phlyctema</taxon>
    </lineage>
</organism>
<comment type="caution">
    <text evidence="13">Lacks conserved residue(s) required for the propagation of feature annotation.</text>
</comment>
<keyword evidence="11 13" id="KW-0275">Fatty acid biosynthesis</keyword>
<dbReference type="Pfam" id="PF04387">
    <property type="entry name" value="PTPLA"/>
    <property type="match status" value="1"/>
</dbReference>
<comment type="function">
    <text evidence="13">Catalyzes the third of the four reactions of the long-chain fatty acids elongation cycle. This endoplasmic reticulum-bound enzymatic process, allows the addition of two carbons to the chain of long- and very long-chain fatty acids/VLCFAs per cycle. This enzyme catalyzes the dehydration of the 3-hydroxyacyl-CoA intermediate into trans-2,3-enoyl-CoA, within each cycle of fatty acid elongation. Thereby, it participates to the production of VLCFAs of different chain lengths that are involved in multiple biological processes as precursors of membrane lipids and lipid mediators.</text>
</comment>
<gene>
    <name evidence="14" type="ORF">PVAG01_05817</name>
</gene>
<dbReference type="EC" id="4.2.1.134" evidence="4 13"/>
<comment type="pathway">
    <text evidence="2 13">Lipid metabolism; fatty acid biosynthesis.</text>
</comment>
<dbReference type="InterPro" id="IPR007482">
    <property type="entry name" value="Tyr_Pase-like_PTPLA"/>
</dbReference>
<keyword evidence="7 13" id="KW-0276">Fatty acid metabolism</keyword>
<feature type="transmembrane region" description="Helical" evidence="13">
    <location>
        <begin position="46"/>
        <end position="66"/>
    </location>
</feature>
<comment type="catalytic activity">
    <reaction evidence="13">
        <text>a very-long-chain (3R)-3-hydroxyacyl-CoA = a very-long-chain (2E)-enoyl-CoA + H2O</text>
        <dbReference type="Rhea" id="RHEA:45812"/>
        <dbReference type="ChEBI" id="CHEBI:15377"/>
        <dbReference type="ChEBI" id="CHEBI:83728"/>
        <dbReference type="ChEBI" id="CHEBI:85440"/>
        <dbReference type="EC" id="4.2.1.134"/>
    </reaction>
</comment>
<comment type="caution">
    <text evidence="14">The sequence shown here is derived from an EMBL/GenBank/DDBJ whole genome shotgun (WGS) entry which is preliminary data.</text>
</comment>
<evidence type="ECO:0000313" key="14">
    <source>
        <dbReference type="EMBL" id="KAL3421661.1"/>
    </source>
</evidence>
<evidence type="ECO:0000256" key="10">
    <source>
        <dbReference type="ARBA" id="ARBA00023136"/>
    </source>
</evidence>
<evidence type="ECO:0000256" key="7">
    <source>
        <dbReference type="ARBA" id="ARBA00022832"/>
    </source>
</evidence>
<evidence type="ECO:0000313" key="15">
    <source>
        <dbReference type="Proteomes" id="UP001629113"/>
    </source>
</evidence>
<keyword evidence="5 13" id="KW-0444">Lipid biosynthesis</keyword>
<feature type="transmembrane region" description="Helical" evidence="13">
    <location>
        <begin position="6"/>
        <end position="25"/>
    </location>
</feature>
<keyword evidence="9 13" id="KW-0443">Lipid metabolism</keyword>
<proteinExistence type="inferred from homology"/>
<keyword evidence="6 13" id="KW-0812">Transmembrane</keyword>
<evidence type="ECO:0000256" key="2">
    <source>
        <dbReference type="ARBA" id="ARBA00005194"/>
    </source>
</evidence>
<evidence type="ECO:0000256" key="13">
    <source>
        <dbReference type="RuleBase" id="RU363109"/>
    </source>
</evidence>
<keyword evidence="8 13" id="KW-1133">Transmembrane helix</keyword>
<evidence type="ECO:0000256" key="5">
    <source>
        <dbReference type="ARBA" id="ARBA00022516"/>
    </source>
</evidence>
<comment type="similarity">
    <text evidence="3 13">Belongs to the very long-chain fatty acids dehydratase HACD family.</text>
</comment>
<evidence type="ECO:0000256" key="4">
    <source>
        <dbReference type="ARBA" id="ARBA00013122"/>
    </source>
</evidence>
<accession>A0ABR4PEA7</accession>
<keyword evidence="10 13" id="KW-0472">Membrane</keyword>
<comment type="subcellular location">
    <subcellularLocation>
        <location evidence="13">Endoplasmic reticulum membrane</location>
        <topology evidence="13">Multi-pass membrane protein</topology>
    </subcellularLocation>
    <subcellularLocation>
        <location evidence="1">Membrane</location>
        <topology evidence="1">Multi-pass membrane protein</topology>
    </subcellularLocation>
</comment>
<keyword evidence="12 13" id="KW-0456">Lyase</keyword>
<evidence type="ECO:0000256" key="9">
    <source>
        <dbReference type="ARBA" id="ARBA00023098"/>
    </source>
</evidence>
<dbReference type="PANTHER" id="PTHR11035:SF24">
    <property type="entry name" value="VERY-LONG-CHAIN (3R)-3-HYDROXYACYL-COA DEHYDRATASE"/>
    <property type="match status" value="1"/>
</dbReference>
<dbReference type="PANTHER" id="PTHR11035">
    <property type="entry name" value="VERY-LONG-CHAIN (3R)-3-HYDROXYACYL-COA DEHYDRATASE"/>
    <property type="match status" value="1"/>
</dbReference>
<protein>
    <recommendedName>
        <fullName evidence="4 13">Very-long-chain (3R)-3-hydroxyacyl-CoA dehydratase</fullName>
        <ecNumber evidence="4 13">4.2.1.134</ecNumber>
    </recommendedName>
</protein>
<name>A0ABR4PEA7_9HELO</name>
<dbReference type="EMBL" id="JBFCZG010000005">
    <property type="protein sequence ID" value="KAL3421661.1"/>
    <property type="molecule type" value="Genomic_DNA"/>
</dbReference>
<keyword evidence="13" id="KW-0256">Endoplasmic reticulum</keyword>
<evidence type="ECO:0000256" key="11">
    <source>
        <dbReference type="ARBA" id="ARBA00023160"/>
    </source>
</evidence>
<keyword evidence="15" id="KW-1185">Reference proteome</keyword>
<reference evidence="14 15" key="1">
    <citation type="submission" date="2024-06" db="EMBL/GenBank/DDBJ databases">
        <title>Complete genome of Phlyctema vagabunda strain 19-DSS-EL-015.</title>
        <authorList>
            <person name="Fiorenzani C."/>
        </authorList>
    </citation>
    <scope>NUCLEOTIDE SEQUENCE [LARGE SCALE GENOMIC DNA]</scope>
    <source>
        <strain evidence="14 15">19-DSS-EL-015</strain>
    </source>
</reference>
<evidence type="ECO:0000256" key="3">
    <source>
        <dbReference type="ARBA" id="ARBA00007811"/>
    </source>
</evidence>
<evidence type="ECO:0000256" key="8">
    <source>
        <dbReference type="ARBA" id="ARBA00022989"/>
    </source>
</evidence>
<sequence length="212" mass="24381">MASPKANYLIIYNTIFTLLWLNLLVKIAVDHPVSSYDKTYDRVGEFAKWIQTAALLDVLHAAIGLVRAPLIPTFIQTVAKNLVLWTIVRPFPRITESPAYTALLITWSISETIRYSYFAMMLSGQMPRFMPWLRYSAFVLIYPVGISCEMWLVYRAIGESRNPSVMAIMWAELVLLYTPGSYFLYTYMLKQRKRSLGGSTTSVLRQQSQQRT</sequence>
<feature type="transmembrane region" description="Helical" evidence="13">
    <location>
        <begin position="166"/>
        <end position="185"/>
    </location>
</feature>
<dbReference type="Proteomes" id="UP001629113">
    <property type="component" value="Unassembled WGS sequence"/>
</dbReference>
<evidence type="ECO:0000256" key="12">
    <source>
        <dbReference type="ARBA" id="ARBA00023239"/>
    </source>
</evidence>
<evidence type="ECO:0000256" key="1">
    <source>
        <dbReference type="ARBA" id="ARBA00004141"/>
    </source>
</evidence>
<feature type="transmembrane region" description="Helical" evidence="13">
    <location>
        <begin position="132"/>
        <end position="154"/>
    </location>
</feature>
<evidence type="ECO:0000256" key="6">
    <source>
        <dbReference type="ARBA" id="ARBA00022692"/>
    </source>
</evidence>